<comment type="pathway">
    <text evidence="9">Isoprenoid biosynthesis; isopentenyl diphosphate biosynthesis via DXP pathway; isopentenyl diphosphate from 1-deoxy-D-xylulose 5-phosphate: step 3/6.</text>
</comment>
<keyword evidence="5 9" id="KW-0547">Nucleotide-binding</keyword>
<dbReference type="NCBIfam" id="TIGR00154">
    <property type="entry name" value="ispE"/>
    <property type="match status" value="1"/>
</dbReference>
<dbReference type="PATRIC" id="fig|1303518.3.peg.2160"/>
<dbReference type="eggNOG" id="COG1947">
    <property type="taxonomic scope" value="Bacteria"/>
</dbReference>
<keyword evidence="4 9" id="KW-0808">Transferase</keyword>
<dbReference type="SUPFAM" id="SSF55060">
    <property type="entry name" value="GHMP Kinase, C-terminal domain"/>
    <property type="match status" value="1"/>
</dbReference>
<dbReference type="UniPathway" id="UPA00056">
    <property type="reaction ID" value="UER00094"/>
</dbReference>
<keyword evidence="9" id="KW-0414">Isoprene biosynthesis</keyword>
<dbReference type="STRING" id="454171.CP488_01999"/>
<evidence type="ECO:0000256" key="9">
    <source>
        <dbReference type="HAMAP-Rule" id="MF_00061"/>
    </source>
</evidence>
<comment type="catalytic activity">
    <reaction evidence="9">
        <text>4-CDP-2-C-methyl-D-erythritol + ATP = 4-CDP-2-C-methyl-D-erythritol 2-phosphate + ADP + H(+)</text>
        <dbReference type="Rhea" id="RHEA:18437"/>
        <dbReference type="ChEBI" id="CHEBI:15378"/>
        <dbReference type="ChEBI" id="CHEBI:30616"/>
        <dbReference type="ChEBI" id="CHEBI:57823"/>
        <dbReference type="ChEBI" id="CHEBI:57919"/>
        <dbReference type="ChEBI" id="CHEBI:456216"/>
        <dbReference type="EC" id="2.7.1.148"/>
    </reaction>
</comment>
<evidence type="ECO:0000259" key="10">
    <source>
        <dbReference type="Pfam" id="PF00288"/>
    </source>
</evidence>
<dbReference type="RefSeq" id="WP_016483422.1">
    <property type="nucleotide sequence ID" value="NC_021487.1"/>
</dbReference>
<dbReference type="Proteomes" id="UP000014227">
    <property type="component" value="Chromosome I"/>
</dbReference>
<dbReference type="OrthoDB" id="9809438at2"/>
<feature type="active site" evidence="9">
    <location>
        <position position="8"/>
    </location>
</feature>
<evidence type="ECO:0000256" key="6">
    <source>
        <dbReference type="ARBA" id="ARBA00022777"/>
    </source>
</evidence>
<dbReference type="PIRSF" id="PIRSF010376">
    <property type="entry name" value="IspE"/>
    <property type="match status" value="1"/>
</dbReference>
<dbReference type="InterPro" id="IPR004424">
    <property type="entry name" value="IspE"/>
</dbReference>
<feature type="domain" description="GHMP kinase C-terminal" evidence="11">
    <location>
        <begin position="205"/>
        <end position="270"/>
    </location>
</feature>
<dbReference type="EC" id="2.7.1.148" evidence="2 9"/>
<dbReference type="GO" id="GO:0005524">
    <property type="term" value="F:ATP binding"/>
    <property type="evidence" value="ECO:0007669"/>
    <property type="project" value="UniProtKB-UniRule"/>
</dbReference>
<dbReference type="FunCoup" id="S0EZL2">
    <property type="interactions" value="397"/>
</dbReference>
<dbReference type="PANTHER" id="PTHR43527:SF2">
    <property type="entry name" value="4-DIPHOSPHOCYTIDYL-2-C-METHYL-D-ERYTHRITOL KINASE, CHLOROPLASTIC"/>
    <property type="match status" value="1"/>
</dbReference>
<evidence type="ECO:0000256" key="5">
    <source>
        <dbReference type="ARBA" id="ARBA00022741"/>
    </source>
</evidence>
<evidence type="ECO:0000256" key="8">
    <source>
        <dbReference type="ARBA" id="ARBA00032554"/>
    </source>
</evidence>
<dbReference type="KEGG" id="ccz:CCALI_02091"/>
<dbReference type="InterPro" id="IPR006204">
    <property type="entry name" value="GHMP_kinase_N_dom"/>
</dbReference>
<keyword evidence="7 9" id="KW-0067">ATP-binding</keyword>
<dbReference type="AlphaFoldDB" id="S0EZL2"/>
<dbReference type="Pfam" id="PF08544">
    <property type="entry name" value="GHMP_kinases_C"/>
    <property type="match status" value="1"/>
</dbReference>
<dbReference type="GO" id="GO:0019288">
    <property type="term" value="P:isopentenyl diphosphate biosynthetic process, methylerythritol 4-phosphate pathway"/>
    <property type="evidence" value="ECO:0007669"/>
    <property type="project" value="UniProtKB-UniRule"/>
</dbReference>
<dbReference type="InterPro" id="IPR013750">
    <property type="entry name" value="GHMP_kinase_C_dom"/>
</dbReference>
<protein>
    <recommendedName>
        <fullName evidence="3 9">4-diphosphocytidyl-2-C-methyl-D-erythritol kinase</fullName>
        <shortName evidence="9">CMK</shortName>
        <ecNumber evidence="2 9">2.7.1.148</ecNumber>
    </recommendedName>
    <alternativeName>
        <fullName evidence="8 9">4-(cytidine-5'-diphospho)-2-C-methyl-D-erythritol kinase</fullName>
    </alternativeName>
</protein>
<evidence type="ECO:0000256" key="1">
    <source>
        <dbReference type="ARBA" id="ARBA00009684"/>
    </source>
</evidence>
<evidence type="ECO:0000256" key="4">
    <source>
        <dbReference type="ARBA" id="ARBA00022679"/>
    </source>
</evidence>
<dbReference type="SUPFAM" id="SSF54211">
    <property type="entry name" value="Ribosomal protein S5 domain 2-like"/>
    <property type="match status" value="1"/>
</dbReference>
<gene>
    <name evidence="9" type="primary">ispE</name>
    <name evidence="12" type="ORF">CCALI_02091</name>
</gene>
<feature type="active site" evidence="9">
    <location>
        <position position="142"/>
    </location>
</feature>
<evidence type="ECO:0000256" key="7">
    <source>
        <dbReference type="ARBA" id="ARBA00022840"/>
    </source>
</evidence>
<dbReference type="Gene3D" id="3.30.230.10">
    <property type="match status" value="1"/>
</dbReference>
<dbReference type="PANTHER" id="PTHR43527">
    <property type="entry name" value="4-DIPHOSPHOCYTIDYL-2-C-METHYL-D-ERYTHRITOL KINASE, CHLOROPLASTIC"/>
    <property type="match status" value="1"/>
</dbReference>
<evidence type="ECO:0000313" key="13">
    <source>
        <dbReference type="Proteomes" id="UP000014227"/>
    </source>
</evidence>
<dbReference type="HOGENOM" id="CLU_053057_1_1_0"/>
<comment type="function">
    <text evidence="9">Catalyzes the phosphorylation of the position 2 hydroxy group of 4-diphosphocytidyl-2C-methyl-D-erythritol.</text>
</comment>
<dbReference type="InParanoid" id="S0EZL2"/>
<proteinExistence type="inferred from homology"/>
<sequence length="307" mass="34093">MKIRCFAKINLTLDVFSKRADGYHSLATVMQSIALHDLLALSPSEVPGIHFMCEAPDQIDVPADSSNLVVRAAHLLWERAAQKEYPLPSGLSLHLQKRVPSQAGLGGGSSDAAATLWAMQHFFRLSLSPQELLECAQALGSDVPFFLLGGTVVARGRGEQLTPLPDIPPFWLVIVKPDIGISTRWAYEALDARPDRRSHRATKRMEEAILHGDFERVMAFQCNDFEQVVFEAYPQLAWLADEIRMAGALQTHLCGSGSALYGVFSDQRAALHGAELLGKRYSHVYVTHTLTRERFQQLRLAEEECSL</sequence>
<evidence type="ECO:0000313" key="12">
    <source>
        <dbReference type="EMBL" id="CCW35898.1"/>
    </source>
</evidence>
<dbReference type="GO" id="GO:0050515">
    <property type="term" value="F:4-(cytidine 5'-diphospho)-2-C-methyl-D-erythritol kinase activity"/>
    <property type="evidence" value="ECO:0007669"/>
    <property type="project" value="UniProtKB-UniRule"/>
</dbReference>
<keyword evidence="6 9" id="KW-0418">Kinase</keyword>
<keyword evidence="13" id="KW-1185">Reference proteome</keyword>
<organism evidence="12 13">
    <name type="scientific">Chthonomonas calidirosea (strain DSM 23976 / ICMP 18418 / T49)</name>
    <dbReference type="NCBI Taxonomy" id="1303518"/>
    <lineage>
        <taxon>Bacteria</taxon>
        <taxon>Bacillati</taxon>
        <taxon>Armatimonadota</taxon>
        <taxon>Chthonomonadia</taxon>
        <taxon>Chthonomonadales</taxon>
        <taxon>Chthonomonadaceae</taxon>
        <taxon>Chthonomonas</taxon>
    </lineage>
</organism>
<feature type="binding site" evidence="9">
    <location>
        <begin position="100"/>
        <end position="110"/>
    </location>
    <ligand>
        <name>ATP</name>
        <dbReference type="ChEBI" id="CHEBI:30616"/>
    </ligand>
</feature>
<accession>S0EZL2</accession>
<dbReference type="InterPro" id="IPR014721">
    <property type="entry name" value="Ribsml_uS5_D2-typ_fold_subgr"/>
</dbReference>
<dbReference type="EMBL" id="HF951689">
    <property type="protein sequence ID" value="CCW35898.1"/>
    <property type="molecule type" value="Genomic_DNA"/>
</dbReference>
<feature type="domain" description="GHMP kinase N-terminal" evidence="10">
    <location>
        <begin position="67"/>
        <end position="150"/>
    </location>
</feature>
<dbReference type="Gene3D" id="3.30.70.890">
    <property type="entry name" value="GHMP kinase, C-terminal domain"/>
    <property type="match status" value="1"/>
</dbReference>
<dbReference type="Pfam" id="PF00288">
    <property type="entry name" value="GHMP_kinases_N"/>
    <property type="match status" value="1"/>
</dbReference>
<evidence type="ECO:0000256" key="2">
    <source>
        <dbReference type="ARBA" id="ARBA00012052"/>
    </source>
</evidence>
<comment type="similarity">
    <text evidence="1 9">Belongs to the GHMP kinase family. IspE subfamily.</text>
</comment>
<dbReference type="InterPro" id="IPR020568">
    <property type="entry name" value="Ribosomal_Su5_D2-typ_SF"/>
</dbReference>
<evidence type="ECO:0000259" key="11">
    <source>
        <dbReference type="Pfam" id="PF08544"/>
    </source>
</evidence>
<evidence type="ECO:0000256" key="3">
    <source>
        <dbReference type="ARBA" id="ARBA00017473"/>
    </source>
</evidence>
<name>S0EZL2_CHTCT</name>
<dbReference type="HAMAP" id="MF_00061">
    <property type="entry name" value="IspE"/>
    <property type="match status" value="1"/>
</dbReference>
<dbReference type="InterPro" id="IPR036554">
    <property type="entry name" value="GHMP_kinase_C_sf"/>
</dbReference>
<reference evidence="13" key="1">
    <citation type="submission" date="2013-03" db="EMBL/GenBank/DDBJ databases">
        <title>Genome sequence of Chthonomonas calidirosea, the first sequenced genome from the Armatimonadetes phylum (formally candidate division OP10).</title>
        <authorList>
            <person name="Lee K.C.Y."/>
            <person name="Morgan X.C."/>
            <person name="Dunfield P.F."/>
            <person name="Tamas I."/>
            <person name="Houghton K.M."/>
            <person name="Vyssotski M."/>
            <person name="Ryan J.L.J."/>
            <person name="Lagutin K."/>
            <person name="McDonald I.R."/>
            <person name="Stott M.B."/>
        </authorList>
    </citation>
    <scope>NUCLEOTIDE SEQUENCE [LARGE SCALE GENOMIC DNA]</scope>
    <source>
        <strain evidence="13">DSM 23976 / ICMP 18418 / T49</strain>
    </source>
</reference>
<dbReference type="GO" id="GO:0016114">
    <property type="term" value="P:terpenoid biosynthetic process"/>
    <property type="evidence" value="ECO:0007669"/>
    <property type="project" value="UniProtKB-UniRule"/>
</dbReference>